<keyword evidence="7" id="KW-0472">Membrane</keyword>
<reference evidence="10" key="1">
    <citation type="submission" date="2017-04" db="EMBL/GenBank/DDBJ databases">
        <title>Function of individual gut microbiota members based on whole genome sequencing of pure cultures obtained from chicken caecum.</title>
        <authorList>
            <person name="Medvecky M."/>
            <person name="Cejkova D."/>
            <person name="Polansky O."/>
            <person name="Karasova D."/>
            <person name="Kubasova T."/>
            <person name="Cizek A."/>
            <person name="Rychlik I."/>
        </authorList>
    </citation>
    <scope>NUCLEOTIDE SEQUENCE [LARGE SCALE GENOMIC DNA]</scope>
    <source>
        <strain evidence="10">An43</strain>
    </source>
</reference>
<evidence type="ECO:0000256" key="7">
    <source>
        <dbReference type="SAM" id="Phobius"/>
    </source>
</evidence>
<sequence length="674" mass="77657">MKVSSKYIFPTLFCILHFLLMPHNVSVWGQQKNAMEEYRVDSILYKYYLRCKAEISSPVIMQMADTLFQMAGEKHDLRMQAVALTNKLDYHYFRGTDKDSILYYVELVKQFATETRQPKYYYFAWSKRLINYHIKQQQYNTALYEADKMMKQAEADNYPAGMANAYNILSSIYQVKRLFKLAAENREKEIEIILKYKIDTYNLSNTYSLLASFYCSLGEMEKAKEKLDKAKENIYSDSQEFYFYLRSADYYQALKDYPQMKGCLQKAKKLLDEKKEVKRMASDYYLNERNYYMATRQYSKALSVQEHISQNYMDKINRGDALRNTAIIYQEMGNNAKAVEYYQAYIQKTDSANRIYEDIAAGEFSAILGVEKLNIEKAELQQEAQQRDLANKQRIIILLVVLLVLGAIFFYREHLLNGKLRASQKAVSEKNKQLLISEQELLVAKERAEKASMMKTEFIQNMSHEIRTPLNSIVGFSQILSSISGDSTEAQEYAGIIEQGSNNLLQLVEDVLDISSLDSGTEIPTHIMADATELCRKCITKARQDLKSGVGLELQAEQSEFHFHTNPERVSQILSHLLKNATKFTTNGHILLEWHTDKERRRIIFSVSDTGTGISADKQEFVFERFAKVDTFVQGTGLGLPIGRICAEKMGGSLVLDPDYTNGCRFLLTLPLKG</sequence>
<evidence type="ECO:0000259" key="8">
    <source>
        <dbReference type="PROSITE" id="PS50109"/>
    </source>
</evidence>
<dbReference type="Pfam" id="PF02518">
    <property type="entry name" value="HATPase_c"/>
    <property type="match status" value="1"/>
</dbReference>
<feature type="transmembrane region" description="Helical" evidence="7">
    <location>
        <begin position="395"/>
        <end position="411"/>
    </location>
</feature>
<dbReference type="Gene3D" id="3.30.565.10">
    <property type="entry name" value="Histidine kinase-like ATPase, C-terminal domain"/>
    <property type="match status" value="1"/>
</dbReference>
<comment type="caution">
    <text evidence="9">The sequence shown here is derived from an EMBL/GenBank/DDBJ whole genome shotgun (WGS) entry which is preliminary data.</text>
</comment>
<dbReference type="InterPro" id="IPR011990">
    <property type="entry name" value="TPR-like_helical_dom_sf"/>
</dbReference>
<organism evidence="9 10">
    <name type="scientific">Bacteroides clarus</name>
    <dbReference type="NCBI Taxonomy" id="626929"/>
    <lineage>
        <taxon>Bacteria</taxon>
        <taxon>Pseudomonadati</taxon>
        <taxon>Bacteroidota</taxon>
        <taxon>Bacteroidia</taxon>
        <taxon>Bacteroidales</taxon>
        <taxon>Bacteroidaceae</taxon>
        <taxon>Bacteroides</taxon>
    </lineage>
</organism>
<evidence type="ECO:0000256" key="6">
    <source>
        <dbReference type="ARBA" id="ARBA00023012"/>
    </source>
</evidence>
<keyword evidence="6" id="KW-0902">Two-component regulatory system</keyword>
<dbReference type="InterPro" id="IPR050736">
    <property type="entry name" value="Sensor_HK_Regulatory"/>
</dbReference>
<dbReference type="EMBL" id="NFII01000016">
    <property type="protein sequence ID" value="OUN99975.1"/>
    <property type="molecule type" value="Genomic_DNA"/>
</dbReference>
<dbReference type="EC" id="2.7.13.3" evidence="2"/>
<dbReference type="InterPro" id="IPR003594">
    <property type="entry name" value="HATPase_dom"/>
</dbReference>
<dbReference type="SUPFAM" id="SSF55874">
    <property type="entry name" value="ATPase domain of HSP90 chaperone/DNA topoisomerase II/histidine kinase"/>
    <property type="match status" value="1"/>
</dbReference>
<dbReference type="SMART" id="SM00387">
    <property type="entry name" value="HATPase_c"/>
    <property type="match status" value="1"/>
</dbReference>
<dbReference type="SUPFAM" id="SSF48452">
    <property type="entry name" value="TPR-like"/>
    <property type="match status" value="1"/>
</dbReference>
<dbReference type="InterPro" id="IPR036890">
    <property type="entry name" value="HATPase_C_sf"/>
</dbReference>
<dbReference type="SMART" id="SM00388">
    <property type="entry name" value="HisKA"/>
    <property type="match status" value="1"/>
</dbReference>
<name>A0A1Y3YQ25_9BACE</name>
<keyword evidence="3" id="KW-0597">Phosphoprotein</keyword>
<protein>
    <recommendedName>
        <fullName evidence="2">histidine kinase</fullName>
        <ecNumber evidence="2">2.7.13.3</ecNumber>
    </recommendedName>
</protein>
<dbReference type="GO" id="GO:0000155">
    <property type="term" value="F:phosphorelay sensor kinase activity"/>
    <property type="evidence" value="ECO:0007669"/>
    <property type="project" value="InterPro"/>
</dbReference>
<dbReference type="CDD" id="cd00082">
    <property type="entry name" value="HisKA"/>
    <property type="match status" value="1"/>
</dbReference>
<comment type="catalytic activity">
    <reaction evidence="1">
        <text>ATP + protein L-histidine = ADP + protein N-phospho-L-histidine.</text>
        <dbReference type="EC" id="2.7.13.3"/>
    </reaction>
</comment>
<evidence type="ECO:0000313" key="10">
    <source>
        <dbReference type="Proteomes" id="UP000195386"/>
    </source>
</evidence>
<keyword evidence="5 9" id="KW-0418">Kinase</keyword>
<keyword evidence="7" id="KW-0812">Transmembrane</keyword>
<dbReference type="SUPFAM" id="SSF47384">
    <property type="entry name" value="Homodimeric domain of signal transducing histidine kinase"/>
    <property type="match status" value="1"/>
</dbReference>
<evidence type="ECO:0000256" key="1">
    <source>
        <dbReference type="ARBA" id="ARBA00000085"/>
    </source>
</evidence>
<dbReference type="PRINTS" id="PR00344">
    <property type="entry name" value="BCTRLSENSOR"/>
</dbReference>
<dbReference type="PROSITE" id="PS50109">
    <property type="entry name" value="HIS_KIN"/>
    <property type="match status" value="1"/>
</dbReference>
<dbReference type="PANTHER" id="PTHR43711:SF31">
    <property type="entry name" value="HISTIDINE KINASE"/>
    <property type="match status" value="1"/>
</dbReference>
<dbReference type="PANTHER" id="PTHR43711">
    <property type="entry name" value="TWO-COMPONENT HISTIDINE KINASE"/>
    <property type="match status" value="1"/>
</dbReference>
<proteinExistence type="predicted"/>
<dbReference type="Pfam" id="PF00512">
    <property type="entry name" value="HisKA"/>
    <property type="match status" value="1"/>
</dbReference>
<feature type="domain" description="Histidine kinase" evidence="8">
    <location>
        <begin position="461"/>
        <end position="674"/>
    </location>
</feature>
<evidence type="ECO:0000256" key="2">
    <source>
        <dbReference type="ARBA" id="ARBA00012438"/>
    </source>
</evidence>
<evidence type="ECO:0000313" key="9">
    <source>
        <dbReference type="EMBL" id="OUN99975.1"/>
    </source>
</evidence>
<keyword evidence="4" id="KW-0808">Transferase</keyword>
<dbReference type="AlphaFoldDB" id="A0A1Y3YQ25"/>
<dbReference type="Gene3D" id="1.25.40.10">
    <property type="entry name" value="Tetratricopeptide repeat domain"/>
    <property type="match status" value="2"/>
</dbReference>
<gene>
    <name evidence="9" type="ORF">B5F97_14625</name>
</gene>
<dbReference type="InterPro" id="IPR004358">
    <property type="entry name" value="Sig_transdc_His_kin-like_C"/>
</dbReference>
<dbReference type="InterPro" id="IPR036097">
    <property type="entry name" value="HisK_dim/P_sf"/>
</dbReference>
<evidence type="ECO:0000256" key="3">
    <source>
        <dbReference type="ARBA" id="ARBA00022553"/>
    </source>
</evidence>
<dbReference type="InterPro" id="IPR003661">
    <property type="entry name" value="HisK_dim/P_dom"/>
</dbReference>
<keyword evidence="7" id="KW-1133">Transmembrane helix</keyword>
<evidence type="ECO:0000256" key="4">
    <source>
        <dbReference type="ARBA" id="ARBA00022679"/>
    </source>
</evidence>
<dbReference type="InterPro" id="IPR005467">
    <property type="entry name" value="His_kinase_dom"/>
</dbReference>
<dbReference type="Proteomes" id="UP000195386">
    <property type="component" value="Unassembled WGS sequence"/>
</dbReference>
<evidence type="ECO:0000256" key="5">
    <source>
        <dbReference type="ARBA" id="ARBA00022777"/>
    </source>
</evidence>
<dbReference type="Gene3D" id="1.10.287.130">
    <property type="match status" value="1"/>
</dbReference>
<accession>A0A1Y3YQ25</accession>